<evidence type="ECO:0000256" key="5">
    <source>
        <dbReference type="ARBA" id="ARBA00022825"/>
    </source>
</evidence>
<feature type="domain" description="Peptidase S1" evidence="9">
    <location>
        <begin position="159"/>
        <end position="311"/>
    </location>
</feature>
<dbReference type="InterPro" id="IPR018114">
    <property type="entry name" value="TRYPSIN_HIS"/>
</dbReference>
<name>A0ABV3K551_STRON</name>
<proteinExistence type="inferred from homology"/>
<dbReference type="Pfam" id="PF02983">
    <property type="entry name" value="Pro_Al_protease"/>
    <property type="match status" value="1"/>
</dbReference>
<dbReference type="SUPFAM" id="SSF50494">
    <property type="entry name" value="Trypsin-like serine proteases"/>
    <property type="match status" value="1"/>
</dbReference>
<dbReference type="PROSITE" id="PS00135">
    <property type="entry name" value="TRYPSIN_SER"/>
    <property type="match status" value="1"/>
</dbReference>
<protein>
    <submittedName>
        <fullName evidence="11">S1 family peptidase</fullName>
    </submittedName>
</protein>
<dbReference type="InterPro" id="IPR043504">
    <property type="entry name" value="Peptidase_S1_PA_chymotrypsin"/>
</dbReference>
<dbReference type="Proteomes" id="UP001552594">
    <property type="component" value="Unassembled WGS sequence"/>
</dbReference>
<feature type="chain" id="PRO_5046239665" evidence="8">
    <location>
        <begin position="45"/>
        <end position="321"/>
    </location>
</feature>
<dbReference type="EMBL" id="JBFAUK010000027">
    <property type="protein sequence ID" value="MEV5510063.1"/>
    <property type="molecule type" value="Genomic_DNA"/>
</dbReference>
<comment type="similarity">
    <text evidence="1">Belongs to the peptidase S1 family.</text>
</comment>
<dbReference type="InterPro" id="IPR001254">
    <property type="entry name" value="Trypsin_dom"/>
</dbReference>
<dbReference type="PIRSF" id="PIRSF001134">
    <property type="entry name" value="Streptogrisin"/>
    <property type="match status" value="1"/>
</dbReference>
<feature type="domain" description="Peptidase S1A alpha-lytic prodomain" evidence="10">
    <location>
        <begin position="64"/>
        <end position="117"/>
    </location>
</feature>
<keyword evidence="4" id="KW-0378">Hydrolase</keyword>
<evidence type="ECO:0000256" key="2">
    <source>
        <dbReference type="ARBA" id="ARBA00022670"/>
    </source>
</evidence>
<feature type="signal peptide" evidence="8">
    <location>
        <begin position="1"/>
        <end position="44"/>
    </location>
</feature>
<evidence type="ECO:0000313" key="12">
    <source>
        <dbReference type="Proteomes" id="UP001552594"/>
    </source>
</evidence>
<evidence type="ECO:0000259" key="9">
    <source>
        <dbReference type="Pfam" id="PF00089"/>
    </source>
</evidence>
<accession>A0ABV3K551</accession>
<dbReference type="CDD" id="cd21112">
    <property type="entry name" value="alphaLP-like"/>
    <property type="match status" value="1"/>
</dbReference>
<keyword evidence="2" id="KW-0645">Protease</keyword>
<evidence type="ECO:0000256" key="3">
    <source>
        <dbReference type="ARBA" id="ARBA00022729"/>
    </source>
</evidence>
<keyword evidence="6" id="KW-0865">Zymogen</keyword>
<evidence type="ECO:0000256" key="7">
    <source>
        <dbReference type="ARBA" id="ARBA00023157"/>
    </source>
</evidence>
<comment type="caution">
    <text evidence="11">The sequence shown here is derived from an EMBL/GenBank/DDBJ whole genome shotgun (WGS) entry which is preliminary data.</text>
</comment>
<keyword evidence="12" id="KW-1185">Reference proteome</keyword>
<sequence>MKIFPAGFLSRFPSRFPFPVRAALTGVAAAALGALALTPQAAGAAPSPARTSATATRQTAGQALTRLASARRALDTEAAIPGTAWVADPAAGRLVVTADPTVTGARMARLKRVTARLGDTVLVRRTTTRLSRLLAGGDAIWGEQARCSAAFNVVKDGQPYFLTAGHCGDAVPVWSQTRGGPPEARTADSVFPGHDYALARYTAPVDHPSAVRLSGGRLQKIDRAGQPRLGERVWRSGSTTGVHEGRITGLDATVNYPEGRVDGLIKTDICAEPGDSGGPLFDGDLALGITSGGSGNCVLGGETYYQPVTGALKAYGASILP</sequence>
<evidence type="ECO:0000313" key="11">
    <source>
        <dbReference type="EMBL" id="MEV5510063.1"/>
    </source>
</evidence>
<dbReference type="Pfam" id="PF00089">
    <property type="entry name" value="Trypsin"/>
    <property type="match status" value="1"/>
</dbReference>
<evidence type="ECO:0000256" key="6">
    <source>
        <dbReference type="ARBA" id="ARBA00023145"/>
    </source>
</evidence>
<keyword evidence="5" id="KW-0720">Serine protease</keyword>
<evidence type="ECO:0000259" key="10">
    <source>
        <dbReference type="Pfam" id="PF02983"/>
    </source>
</evidence>
<organism evidence="11 12">
    <name type="scientific">Streptomyces orinoci</name>
    <name type="common">Streptoverticillium orinoci</name>
    <dbReference type="NCBI Taxonomy" id="67339"/>
    <lineage>
        <taxon>Bacteria</taxon>
        <taxon>Bacillati</taxon>
        <taxon>Actinomycetota</taxon>
        <taxon>Actinomycetes</taxon>
        <taxon>Kitasatosporales</taxon>
        <taxon>Streptomycetaceae</taxon>
        <taxon>Streptomyces</taxon>
    </lineage>
</organism>
<evidence type="ECO:0000256" key="8">
    <source>
        <dbReference type="SAM" id="SignalP"/>
    </source>
</evidence>
<dbReference type="PROSITE" id="PS00134">
    <property type="entry name" value="TRYPSIN_HIS"/>
    <property type="match status" value="1"/>
</dbReference>
<dbReference type="InterPro" id="IPR004236">
    <property type="entry name" value="Pept_S1_alpha_lytic"/>
</dbReference>
<dbReference type="PRINTS" id="PR00861">
    <property type="entry name" value="ALYTICPTASE"/>
</dbReference>
<dbReference type="Gene3D" id="2.40.10.10">
    <property type="entry name" value="Trypsin-like serine proteases"/>
    <property type="match status" value="2"/>
</dbReference>
<gene>
    <name evidence="11" type="ORF">AB0L16_27120</name>
</gene>
<dbReference type="InterPro" id="IPR033116">
    <property type="entry name" value="TRYPSIN_SER"/>
</dbReference>
<evidence type="ECO:0000256" key="4">
    <source>
        <dbReference type="ARBA" id="ARBA00022801"/>
    </source>
</evidence>
<evidence type="ECO:0000256" key="1">
    <source>
        <dbReference type="ARBA" id="ARBA00007664"/>
    </source>
</evidence>
<dbReference type="InterPro" id="IPR009003">
    <property type="entry name" value="Peptidase_S1_PA"/>
</dbReference>
<reference evidence="11 12" key="1">
    <citation type="submission" date="2024-06" db="EMBL/GenBank/DDBJ databases">
        <title>The Natural Products Discovery Center: Release of the First 8490 Sequenced Strains for Exploring Actinobacteria Biosynthetic Diversity.</title>
        <authorList>
            <person name="Kalkreuter E."/>
            <person name="Kautsar S.A."/>
            <person name="Yang D."/>
            <person name="Bader C.D."/>
            <person name="Teijaro C.N."/>
            <person name="Fluegel L."/>
            <person name="Davis C.M."/>
            <person name="Simpson J.R."/>
            <person name="Lauterbach L."/>
            <person name="Steele A.D."/>
            <person name="Gui C."/>
            <person name="Meng S."/>
            <person name="Li G."/>
            <person name="Viehrig K."/>
            <person name="Ye F."/>
            <person name="Su P."/>
            <person name="Kiefer A.F."/>
            <person name="Nichols A."/>
            <person name="Cepeda A.J."/>
            <person name="Yan W."/>
            <person name="Fan B."/>
            <person name="Jiang Y."/>
            <person name="Adhikari A."/>
            <person name="Zheng C.-J."/>
            <person name="Schuster L."/>
            <person name="Cowan T.M."/>
            <person name="Smanski M.J."/>
            <person name="Chevrette M.G."/>
            <person name="De Carvalho L.P.S."/>
            <person name="Shen B."/>
        </authorList>
    </citation>
    <scope>NUCLEOTIDE SEQUENCE [LARGE SCALE GENOMIC DNA]</scope>
    <source>
        <strain evidence="11 12">NPDC052347</strain>
    </source>
</reference>
<keyword evidence="7" id="KW-1015">Disulfide bond</keyword>
<dbReference type="RefSeq" id="WP_241561540.1">
    <property type="nucleotide sequence ID" value="NZ_JBFAUK010000027.1"/>
</dbReference>
<dbReference type="InterPro" id="IPR001316">
    <property type="entry name" value="Pept_S1A_streptogrisin"/>
</dbReference>
<keyword evidence="3 8" id="KW-0732">Signal</keyword>